<feature type="domain" description="OmpA-like" evidence="7">
    <location>
        <begin position="278"/>
        <end position="390"/>
    </location>
</feature>
<dbReference type="Pfam" id="PF00691">
    <property type="entry name" value="OmpA"/>
    <property type="match status" value="1"/>
</dbReference>
<organism evidence="8 10">
    <name type="scientific">Capnocytophaga catalasegens</name>
    <dbReference type="NCBI Taxonomy" id="1004260"/>
    <lineage>
        <taxon>Bacteria</taxon>
        <taxon>Pseudomonadati</taxon>
        <taxon>Bacteroidota</taxon>
        <taxon>Flavobacteriia</taxon>
        <taxon>Flavobacteriales</taxon>
        <taxon>Flavobacteriaceae</taxon>
        <taxon>Capnocytophaga</taxon>
    </lineage>
</organism>
<dbReference type="InterPro" id="IPR006665">
    <property type="entry name" value="OmpA-like"/>
</dbReference>
<feature type="signal peptide" evidence="6">
    <location>
        <begin position="1"/>
        <end position="19"/>
    </location>
</feature>
<evidence type="ECO:0000256" key="1">
    <source>
        <dbReference type="ARBA" id="ARBA00004442"/>
    </source>
</evidence>
<dbReference type="GO" id="GO:0009279">
    <property type="term" value="C:cell outer membrane"/>
    <property type="evidence" value="ECO:0007669"/>
    <property type="project" value="UniProtKB-SubCell"/>
</dbReference>
<keyword evidence="2 4" id="KW-0472">Membrane</keyword>
<comment type="caution">
    <text evidence="8">The sequence shown here is derived from an EMBL/GenBank/DDBJ whole genome shotgun (WGS) entry which is preliminary data.</text>
</comment>
<dbReference type="PROSITE" id="PS51123">
    <property type="entry name" value="OMPA_2"/>
    <property type="match status" value="1"/>
</dbReference>
<dbReference type="EMBL" id="BQKB01000049">
    <property type="protein sequence ID" value="GJM53744.1"/>
    <property type="molecule type" value="Genomic_DNA"/>
</dbReference>
<keyword evidence="3" id="KW-0998">Cell outer membrane</keyword>
<evidence type="ECO:0000313" key="11">
    <source>
        <dbReference type="Proteomes" id="UP001208692"/>
    </source>
</evidence>
<dbReference type="PROSITE" id="PS01068">
    <property type="entry name" value="OMPA_1"/>
    <property type="match status" value="1"/>
</dbReference>
<gene>
    <name evidence="8" type="ORF">RCZ15_18730</name>
    <name evidence="9" type="ORF">RCZ16_20600</name>
</gene>
<keyword evidence="6" id="KW-0732">Signal</keyword>
<evidence type="ECO:0000256" key="3">
    <source>
        <dbReference type="ARBA" id="ARBA00023237"/>
    </source>
</evidence>
<evidence type="ECO:0000313" key="10">
    <source>
        <dbReference type="Proteomes" id="UP001207736"/>
    </source>
</evidence>
<comment type="subcellular location">
    <subcellularLocation>
        <location evidence="1">Cell outer membrane</location>
    </subcellularLocation>
</comment>
<dbReference type="InterPro" id="IPR050330">
    <property type="entry name" value="Bact_OuterMem_StrucFunc"/>
</dbReference>
<sequence length="390" mass="43479">MKKQFLALATLVIAFTTQAQEQAYNKWSIDVNGGVNKPIIEFSSGYFTSTPNLWTVNGGVRYMANNKFGIRLAGGYDSYENGDNSQKFKSNLWNVNLQGVANLARVLSFEDWTRDIGLLTHAGFGYGQLNGDNLSKGDGIAFFVAGLTPEVRLSNRIALLIDGSIYFNARQENTFDTYSTTNRRGIQGINFTATAGLQIALGKHSVHADWFVDDRLQKLTDRLAKAESDLATLDQKLSGKEDKMIDENGNRVPDEIEKYLNDKYGNLDKDTYSNKDVARDLIEKGYINVYFDFNSSKPQTSSLWAADFVANYLRQDSSANVNVIGYADEIGGENYNQKLSAKRAEVIKQLLVDRGVDASRLNFEGKGEDNSVNKNSANARQMARRVTFSF</sequence>
<protein>
    <recommendedName>
        <fullName evidence="7">OmpA-like domain-containing protein</fullName>
    </recommendedName>
</protein>
<evidence type="ECO:0000256" key="5">
    <source>
        <dbReference type="SAM" id="Coils"/>
    </source>
</evidence>
<feature type="chain" id="PRO_5043708352" description="OmpA-like domain-containing protein" evidence="6">
    <location>
        <begin position="20"/>
        <end position="390"/>
    </location>
</feature>
<dbReference type="InterPro" id="IPR006664">
    <property type="entry name" value="OMP_bac"/>
</dbReference>
<evidence type="ECO:0000256" key="6">
    <source>
        <dbReference type="SAM" id="SignalP"/>
    </source>
</evidence>
<dbReference type="SUPFAM" id="SSF103088">
    <property type="entry name" value="OmpA-like"/>
    <property type="match status" value="1"/>
</dbReference>
<dbReference type="CDD" id="cd07185">
    <property type="entry name" value="OmpA_C-like"/>
    <property type="match status" value="1"/>
</dbReference>
<evidence type="ECO:0000256" key="2">
    <source>
        <dbReference type="ARBA" id="ARBA00023136"/>
    </source>
</evidence>
<dbReference type="PANTHER" id="PTHR30329">
    <property type="entry name" value="STATOR ELEMENT OF FLAGELLAR MOTOR COMPLEX"/>
    <property type="match status" value="1"/>
</dbReference>
<name>A0AAV5AYE9_9FLAO</name>
<evidence type="ECO:0000313" key="9">
    <source>
        <dbReference type="EMBL" id="GJM53744.1"/>
    </source>
</evidence>
<dbReference type="Proteomes" id="UP001208692">
    <property type="component" value="Unassembled WGS sequence"/>
</dbReference>
<evidence type="ECO:0000256" key="4">
    <source>
        <dbReference type="PROSITE-ProRule" id="PRU00473"/>
    </source>
</evidence>
<reference evidence="8 11" key="1">
    <citation type="submission" date="2021-11" db="EMBL/GenBank/DDBJ databases">
        <title>Draft genome sequence of Capnocytophaga sp. strain KC07075 isolated from cat oral cavity.</title>
        <authorList>
            <person name="Suzuki M."/>
            <person name="Imaoka K."/>
            <person name="Kimura M."/>
            <person name="Morikawa S."/>
            <person name="Maeda K."/>
        </authorList>
    </citation>
    <scope>NUCLEOTIDE SEQUENCE</scope>
    <source>
        <strain evidence="8">KC07075</strain>
        <strain evidence="9 11">KC07079</strain>
    </source>
</reference>
<dbReference type="RefSeq" id="WP_264847243.1">
    <property type="nucleotide sequence ID" value="NZ_BPMA01000044.1"/>
</dbReference>
<keyword evidence="11" id="KW-1185">Reference proteome</keyword>
<dbReference type="AlphaFoldDB" id="A0AAV5AYE9"/>
<evidence type="ECO:0000313" key="8">
    <source>
        <dbReference type="EMBL" id="GJM50900.1"/>
    </source>
</evidence>
<keyword evidence="5" id="KW-0175">Coiled coil</keyword>
<evidence type="ECO:0000259" key="7">
    <source>
        <dbReference type="PROSITE" id="PS51123"/>
    </source>
</evidence>
<accession>A0AAV5AYE9</accession>
<dbReference type="Gene3D" id="3.30.1330.60">
    <property type="entry name" value="OmpA-like domain"/>
    <property type="match status" value="1"/>
</dbReference>
<dbReference type="EMBL" id="BQKA01000034">
    <property type="protein sequence ID" value="GJM50900.1"/>
    <property type="molecule type" value="Genomic_DNA"/>
</dbReference>
<proteinExistence type="predicted"/>
<dbReference type="InterPro" id="IPR006690">
    <property type="entry name" value="OMPA-like_CS"/>
</dbReference>
<dbReference type="InterPro" id="IPR036737">
    <property type="entry name" value="OmpA-like_sf"/>
</dbReference>
<dbReference type="PANTHER" id="PTHR30329:SF21">
    <property type="entry name" value="LIPOPROTEIN YIAD-RELATED"/>
    <property type="match status" value="1"/>
</dbReference>
<dbReference type="PRINTS" id="PR01021">
    <property type="entry name" value="OMPADOMAIN"/>
</dbReference>
<dbReference type="Proteomes" id="UP001207736">
    <property type="component" value="Unassembled WGS sequence"/>
</dbReference>
<feature type="coiled-coil region" evidence="5">
    <location>
        <begin position="216"/>
        <end position="243"/>
    </location>
</feature>